<evidence type="ECO:0000256" key="1">
    <source>
        <dbReference type="SAM" id="MobiDB-lite"/>
    </source>
</evidence>
<name>A0ABU2FVF6_9EURY</name>
<feature type="compositionally biased region" description="Basic and acidic residues" evidence="1">
    <location>
        <begin position="34"/>
        <end position="47"/>
    </location>
</feature>
<evidence type="ECO:0000313" key="3">
    <source>
        <dbReference type="Proteomes" id="UP001268864"/>
    </source>
</evidence>
<keyword evidence="3" id="KW-1185">Reference proteome</keyword>
<feature type="compositionally biased region" description="Polar residues" evidence="1">
    <location>
        <begin position="150"/>
        <end position="162"/>
    </location>
</feature>
<accession>A0ABU2FVF6</accession>
<gene>
    <name evidence="2" type="ORF">NDI86_21950</name>
</gene>
<sequence>MVTYQFEIDKDEWDEWKNTVPRTKALDERIRELIRADTDGRVSEPREVPSSPPEPQGKDVQTPPEPADTRPNVDYDRLVDVVPGSGDLAERRADEILAMYDVLRERGEAEKDDMLSAVDVEATEYASPDSVWSNMVKGRDTLRELPGVSKPSTGRTTWRYSN</sequence>
<comment type="caution">
    <text evidence="2">The sequence shown here is derived from an EMBL/GenBank/DDBJ whole genome shotgun (WGS) entry which is preliminary data.</text>
</comment>
<organism evidence="2 3">
    <name type="scientific">Haloarcula onubensis</name>
    <dbReference type="NCBI Taxonomy" id="2950539"/>
    <lineage>
        <taxon>Archaea</taxon>
        <taxon>Methanobacteriati</taxon>
        <taxon>Methanobacteriota</taxon>
        <taxon>Stenosarchaea group</taxon>
        <taxon>Halobacteria</taxon>
        <taxon>Halobacteriales</taxon>
        <taxon>Haloarculaceae</taxon>
        <taxon>Haloarcula</taxon>
    </lineage>
</organism>
<dbReference type="Proteomes" id="UP001268864">
    <property type="component" value="Unassembled WGS sequence"/>
</dbReference>
<dbReference type="EMBL" id="JAMQOS010000012">
    <property type="protein sequence ID" value="MDS0284770.1"/>
    <property type="molecule type" value="Genomic_DNA"/>
</dbReference>
<feature type="region of interest" description="Disordered" evidence="1">
    <location>
        <begin position="143"/>
        <end position="162"/>
    </location>
</feature>
<dbReference type="RefSeq" id="WP_310902435.1">
    <property type="nucleotide sequence ID" value="NZ_JAMQOS010000012.1"/>
</dbReference>
<proteinExistence type="predicted"/>
<evidence type="ECO:0000313" key="2">
    <source>
        <dbReference type="EMBL" id="MDS0284770.1"/>
    </source>
</evidence>
<protein>
    <submittedName>
        <fullName evidence="2">Uncharacterized protein</fullName>
    </submittedName>
</protein>
<reference evidence="2 3" key="1">
    <citation type="submission" date="2022-06" db="EMBL/GenBank/DDBJ databases">
        <title>Halomicroarcula sp. a new haloarchaeum isolate from saline soil.</title>
        <authorList>
            <person name="Strakova D."/>
            <person name="Galisteo C."/>
            <person name="Sanchez-Porro C."/>
            <person name="Ventosa A."/>
        </authorList>
    </citation>
    <scope>NUCLEOTIDE SEQUENCE [LARGE SCALE GENOMIC DNA]</scope>
    <source>
        <strain evidence="2 3">S3CR25-11</strain>
    </source>
</reference>
<feature type="region of interest" description="Disordered" evidence="1">
    <location>
        <begin position="34"/>
        <end position="74"/>
    </location>
</feature>